<evidence type="ECO:0000256" key="5">
    <source>
        <dbReference type="SAM" id="MobiDB-lite"/>
    </source>
</evidence>
<keyword evidence="6" id="KW-1133">Transmembrane helix</keyword>
<reference evidence="9" key="1">
    <citation type="journal article" date="2019" name="Int. J. Syst. Evol. Microbiol.">
        <title>The Global Catalogue of Microorganisms (GCM) 10K type strain sequencing project: providing services to taxonomists for standard genome sequencing and annotation.</title>
        <authorList>
            <consortium name="The Broad Institute Genomics Platform"/>
            <consortium name="The Broad Institute Genome Sequencing Center for Infectious Disease"/>
            <person name="Wu L."/>
            <person name="Ma J."/>
        </authorList>
    </citation>
    <scope>NUCLEOTIDE SEQUENCE [LARGE SCALE GENOMIC DNA]</scope>
    <source>
        <strain evidence="9">JCM 4087</strain>
    </source>
</reference>
<keyword evidence="6" id="KW-0812">Transmembrane</keyword>
<evidence type="ECO:0000256" key="4">
    <source>
        <dbReference type="SAM" id="Coils"/>
    </source>
</evidence>
<dbReference type="Pfam" id="PF01145">
    <property type="entry name" value="Band_7"/>
    <property type="match status" value="1"/>
</dbReference>
<dbReference type="PANTHER" id="PTHR13806">
    <property type="entry name" value="FLOTILLIN-RELATED"/>
    <property type="match status" value="1"/>
</dbReference>
<feature type="transmembrane region" description="Helical" evidence="6">
    <location>
        <begin position="6"/>
        <end position="26"/>
    </location>
</feature>
<dbReference type="RefSeq" id="WP_263333681.1">
    <property type="nucleotide sequence ID" value="NZ_JAGSYH010000002.1"/>
</dbReference>
<keyword evidence="3 6" id="KW-0472">Membrane</keyword>
<dbReference type="InterPro" id="IPR031905">
    <property type="entry name" value="Flotillin_C"/>
</dbReference>
<feature type="coiled-coil region" evidence="4">
    <location>
        <begin position="289"/>
        <end position="337"/>
    </location>
</feature>
<keyword evidence="4" id="KW-0175">Coiled coil</keyword>
<dbReference type="Pfam" id="PF15975">
    <property type="entry name" value="Flot"/>
    <property type="match status" value="1"/>
</dbReference>
<dbReference type="EMBL" id="JBHSPH010000001">
    <property type="protein sequence ID" value="MFC5861443.1"/>
    <property type="molecule type" value="Genomic_DNA"/>
</dbReference>
<dbReference type="InterPro" id="IPR036013">
    <property type="entry name" value="Band_7/SPFH_dom_sf"/>
</dbReference>
<dbReference type="Proteomes" id="UP001596091">
    <property type="component" value="Unassembled WGS sequence"/>
</dbReference>
<name>A0ABW1EDK3_9BACT</name>
<dbReference type="Gene3D" id="3.30.479.30">
    <property type="entry name" value="Band 7 domain"/>
    <property type="match status" value="1"/>
</dbReference>
<evidence type="ECO:0000256" key="6">
    <source>
        <dbReference type="SAM" id="Phobius"/>
    </source>
</evidence>
<evidence type="ECO:0000256" key="3">
    <source>
        <dbReference type="ARBA" id="ARBA00023136"/>
    </source>
</evidence>
<dbReference type="InterPro" id="IPR027705">
    <property type="entry name" value="Flotillin_fam"/>
</dbReference>
<gene>
    <name evidence="8" type="ORF">ACFPT7_04000</name>
</gene>
<evidence type="ECO:0000256" key="2">
    <source>
        <dbReference type="ARBA" id="ARBA00007161"/>
    </source>
</evidence>
<dbReference type="InterPro" id="IPR001107">
    <property type="entry name" value="Band_7"/>
</dbReference>
<accession>A0ABW1EDK3</accession>
<dbReference type="CDD" id="cd03399">
    <property type="entry name" value="SPFH_flotillin"/>
    <property type="match status" value="1"/>
</dbReference>
<evidence type="ECO:0000313" key="8">
    <source>
        <dbReference type="EMBL" id="MFC5861443.1"/>
    </source>
</evidence>
<feature type="domain" description="Band 7" evidence="7">
    <location>
        <begin position="24"/>
        <end position="190"/>
    </location>
</feature>
<evidence type="ECO:0000313" key="9">
    <source>
        <dbReference type="Proteomes" id="UP001596091"/>
    </source>
</evidence>
<evidence type="ECO:0000256" key="1">
    <source>
        <dbReference type="ARBA" id="ARBA00004167"/>
    </source>
</evidence>
<comment type="similarity">
    <text evidence="2">Belongs to the band 7/mec-2 family. Flotillin subfamily.</text>
</comment>
<protein>
    <submittedName>
        <fullName evidence="8">Flotillin family protein</fullName>
    </submittedName>
</protein>
<dbReference type="PANTHER" id="PTHR13806:SF46">
    <property type="entry name" value="FLOTILLIN-1-RELATED"/>
    <property type="match status" value="1"/>
</dbReference>
<feature type="region of interest" description="Disordered" evidence="5">
    <location>
        <begin position="459"/>
        <end position="479"/>
    </location>
</feature>
<sequence>MTNIVFIVGVCVLVLIFFLGMLARMFRKAGPNEALIVYGFRGPRVVTGHGTVLFPMIENCKEISLELMSFDVAPQQDLYTNQGVAVSVEAVAQIKVRSDQASILTAAEQFLSKAPQQREGLIRLVMEGHLRGIIGQLTVEQIVKEPEMVGDRMRNTCAGDMSKMGLDVVSFTIKEVRDQNEYITNMGRPDIARIKRDADIAAATAERDTAIQRAIALREAAVAKAQADQERVIAETASQARQAEAQRDMDIKKAQYAEQSRKQQASADKAYEIQTNIMMQQVIAEQVKVQQTEKEAQIKVQDAEILRREKELIATVLKQAEIERQRIETLAAAEKARLTTEAEGRGAAIRAQGEAEASIIFQKGEAEAKAMNIKAEAYQEWNQAAVVDKLLTNMADVVRAMAEPLSKVDRITVVSTGNDGSAGVNKITGDMTKIAAQVPAIFEALSGMDMKTLMSNIKTMRTPNGGSTINGSGKDEAAQ</sequence>
<evidence type="ECO:0000259" key="7">
    <source>
        <dbReference type="SMART" id="SM00244"/>
    </source>
</evidence>
<dbReference type="SUPFAM" id="SSF117892">
    <property type="entry name" value="Band 7/SPFH domain"/>
    <property type="match status" value="1"/>
</dbReference>
<proteinExistence type="inferred from homology"/>
<keyword evidence="9" id="KW-1185">Reference proteome</keyword>
<dbReference type="SMART" id="SM00244">
    <property type="entry name" value="PHB"/>
    <property type="match status" value="1"/>
</dbReference>
<comment type="caution">
    <text evidence="8">The sequence shown here is derived from an EMBL/GenBank/DDBJ whole genome shotgun (WGS) entry which is preliminary data.</text>
</comment>
<feature type="compositionally biased region" description="Polar residues" evidence="5">
    <location>
        <begin position="459"/>
        <end position="471"/>
    </location>
</feature>
<organism evidence="8 9">
    <name type="scientific">Acidicapsa dinghuensis</name>
    <dbReference type="NCBI Taxonomy" id="2218256"/>
    <lineage>
        <taxon>Bacteria</taxon>
        <taxon>Pseudomonadati</taxon>
        <taxon>Acidobacteriota</taxon>
        <taxon>Terriglobia</taxon>
        <taxon>Terriglobales</taxon>
        <taxon>Acidobacteriaceae</taxon>
        <taxon>Acidicapsa</taxon>
    </lineage>
</organism>
<comment type="subcellular location">
    <subcellularLocation>
        <location evidence="1">Membrane</location>
        <topology evidence="1">Single-pass membrane protein</topology>
    </subcellularLocation>
</comment>